<name>A0A6D1AG36_ECOLX</name>
<reference evidence="1" key="1">
    <citation type="submission" date="2020-02" db="EMBL/GenBank/DDBJ databases">
        <title>Investigating the Use of Bacteriophages as New Decolonization Strategy for Intestinal Carriage of CTX-M-15-producing ST131 Escherichia coli: an In Vitro Continuous Culture System Model.</title>
        <authorList>
            <person name="Bernasconi O.J."/>
            <person name="Campos-Madueno E.I."/>
            <person name="Dona V."/>
            <person name="Perreten V."/>
            <person name="Carattoli A."/>
            <person name="Endimiani A."/>
        </authorList>
    </citation>
    <scope>NUCLEOTIDE SEQUENCE</scope>
    <source>
        <strain evidence="1">4901.28</strain>
    </source>
</reference>
<evidence type="ECO:0000313" key="1">
    <source>
        <dbReference type="EMBL" id="NEU03213.1"/>
    </source>
</evidence>
<gene>
    <name evidence="1" type="ORF">G3563_30315</name>
</gene>
<accession>A0A6D1AG36</accession>
<feature type="non-terminal residue" evidence="1">
    <location>
        <position position="77"/>
    </location>
</feature>
<comment type="caution">
    <text evidence="1">The sequence shown here is derived from an EMBL/GenBank/DDBJ whole genome shotgun (WGS) entry which is preliminary data.</text>
</comment>
<protein>
    <submittedName>
        <fullName evidence="1">ABC transporter permease</fullName>
    </submittedName>
</protein>
<dbReference type="AlphaFoldDB" id="A0A6D1AG36"/>
<dbReference type="EMBL" id="JAAHTE010000995">
    <property type="protein sequence ID" value="NEU03213.1"/>
    <property type="molecule type" value="Genomic_DNA"/>
</dbReference>
<proteinExistence type="predicted"/>
<feature type="non-terminal residue" evidence="1">
    <location>
        <position position="1"/>
    </location>
</feature>
<sequence length="77" mass="8861">IVGERQNGNFANLLETKNLIPYLSESKDKFSKFNKNYKQSIIKVVKLNDNLIELERKNYIETPTSIGITLLVSLTFI</sequence>
<organism evidence="1">
    <name type="scientific">Escherichia coli</name>
    <dbReference type="NCBI Taxonomy" id="562"/>
    <lineage>
        <taxon>Bacteria</taxon>
        <taxon>Pseudomonadati</taxon>
        <taxon>Pseudomonadota</taxon>
        <taxon>Gammaproteobacteria</taxon>
        <taxon>Enterobacterales</taxon>
        <taxon>Enterobacteriaceae</taxon>
        <taxon>Escherichia</taxon>
    </lineage>
</organism>